<dbReference type="EMBL" id="CP000237">
    <property type="protein sequence ID" value="ABD45667.1"/>
    <property type="molecule type" value="Genomic_DNA"/>
</dbReference>
<proteinExistence type="predicted"/>
<dbReference type="STRING" id="222891.NSE_0504"/>
<dbReference type="RefSeq" id="WP_011451894.1">
    <property type="nucleotide sequence ID" value="NC_007798.1"/>
</dbReference>
<dbReference type="AlphaFoldDB" id="Q2GDQ8"/>
<dbReference type="HOGENOM" id="CLU_2539094_0_0_5"/>
<accession>Q2GDQ8</accession>
<dbReference type="KEGG" id="nse:NSE_0504"/>
<reference evidence="1 2" key="1">
    <citation type="journal article" date="2006" name="PLoS Genet.">
        <title>Comparative genomics of emerging human ehrlichiosis agents.</title>
        <authorList>
            <person name="Dunning Hotopp J.C."/>
            <person name="Lin M."/>
            <person name="Madupu R."/>
            <person name="Crabtree J."/>
            <person name="Angiuoli S.V."/>
            <person name="Eisen J.A."/>
            <person name="Seshadri R."/>
            <person name="Ren Q."/>
            <person name="Wu M."/>
            <person name="Utterback T.R."/>
            <person name="Smith S."/>
            <person name="Lewis M."/>
            <person name="Khouri H."/>
            <person name="Zhang C."/>
            <person name="Niu H."/>
            <person name="Lin Q."/>
            <person name="Ohashi N."/>
            <person name="Zhi N."/>
            <person name="Nelson W."/>
            <person name="Brinkac L.M."/>
            <person name="Dodson R.J."/>
            <person name="Rosovitz M.J."/>
            <person name="Sundaram J."/>
            <person name="Daugherty S.C."/>
            <person name="Davidsen T."/>
            <person name="Durkin A.S."/>
            <person name="Gwinn M."/>
            <person name="Haft D.H."/>
            <person name="Selengut J.D."/>
            <person name="Sullivan S.A."/>
            <person name="Zafar N."/>
            <person name="Zhou L."/>
            <person name="Benahmed F."/>
            <person name="Forberger H."/>
            <person name="Halpin R."/>
            <person name="Mulligan S."/>
            <person name="Robinson J."/>
            <person name="White O."/>
            <person name="Rikihisa Y."/>
            <person name="Tettelin H."/>
        </authorList>
    </citation>
    <scope>NUCLEOTIDE SEQUENCE [LARGE SCALE GENOMIC DNA]</scope>
    <source>
        <strain evidence="2">ATCC VR-367 / Miyayama</strain>
    </source>
</reference>
<organism evidence="1 2">
    <name type="scientific">Ehrlichia sennetsu (strain ATCC VR-367 / Miyayama)</name>
    <name type="common">Neorickettsia sennetsu</name>
    <dbReference type="NCBI Taxonomy" id="222891"/>
    <lineage>
        <taxon>Bacteria</taxon>
        <taxon>Pseudomonadati</taxon>
        <taxon>Pseudomonadota</taxon>
        <taxon>Alphaproteobacteria</taxon>
        <taxon>Rickettsiales</taxon>
        <taxon>Anaplasmataceae</taxon>
        <taxon>Ehrlichia</taxon>
    </lineage>
</organism>
<protein>
    <submittedName>
        <fullName evidence="1">Uncharacterized protein</fullName>
    </submittedName>
</protein>
<evidence type="ECO:0000313" key="2">
    <source>
        <dbReference type="Proteomes" id="UP000001942"/>
    </source>
</evidence>
<gene>
    <name evidence="1" type="ordered locus">NSE_0504</name>
</gene>
<sequence length="83" mass="9453">MEQYVGNEVQLALEESLTRIVGFYEDGFVAPLYMIQTVEPGEQCHMIFRTSNGNEIVIELTEEELEEIARNGGKCSTKIYSIF</sequence>
<evidence type="ECO:0000313" key="1">
    <source>
        <dbReference type="EMBL" id="ABD45667.1"/>
    </source>
</evidence>
<keyword evidence="2" id="KW-1185">Reference proteome</keyword>
<dbReference type="Proteomes" id="UP000001942">
    <property type="component" value="Chromosome"/>
</dbReference>
<name>Q2GDQ8_EHRS3</name>